<comment type="similarity">
    <text evidence="1">Belongs to the bactofilin family.</text>
</comment>
<organism evidence="3 4">
    <name type="scientific">Paenibacillus baekrokdamisoli</name>
    <dbReference type="NCBI Taxonomy" id="1712516"/>
    <lineage>
        <taxon>Bacteria</taxon>
        <taxon>Bacillati</taxon>
        <taxon>Bacillota</taxon>
        <taxon>Bacilli</taxon>
        <taxon>Bacillales</taxon>
        <taxon>Paenibacillaceae</taxon>
        <taxon>Paenibacillus</taxon>
    </lineage>
</organism>
<dbReference type="AlphaFoldDB" id="A0A3G9JI38"/>
<dbReference type="Pfam" id="PF04519">
    <property type="entry name" value="Bactofilin"/>
    <property type="match status" value="1"/>
</dbReference>
<evidence type="ECO:0000256" key="1">
    <source>
        <dbReference type="ARBA" id="ARBA00044755"/>
    </source>
</evidence>
<feature type="region of interest" description="Disordered" evidence="2">
    <location>
        <begin position="156"/>
        <end position="242"/>
    </location>
</feature>
<reference evidence="3 4" key="1">
    <citation type="submission" date="2018-11" db="EMBL/GenBank/DDBJ databases">
        <title>Complete genome sequence of Paenibacillus baekrokdamisoli strain KCTC 33723.</title>
        <authorList>
            <person name="Kang S.W."/>
            <person name="Lee K.C."/>
            <person name="Kim K.K."/>
            <person name="Kim J.S."/>
            <person name="Kim D.S."/>
            <person name="Ko S.H."/>
            <person name="Yang S.H."/>
            <person name="Lee J.S."/>
        </authorList>
    </citation>
    <scope>NUCLEOTIDE SEQUENCE [LARGE SCALE GENOMIC DNA]</scope>
    <source>
        <strain evidence="3 4">KCTC 33723</strain>
    </source>
</reference>
<evidence type="ECO:0000313" key="3">
    <source>
        <dbReference type="EMBL" id="BBH22664.1"/>
    </source>
</evidence>
<gene>
    <name evidence="3" type="ORF">Back11_40090</name>
</gene>
<protein>
    <submittedName>
        <fullName evidence="3">Uncharacterized protein</fullName>
    </submittedName>
</protein>
<dbReference type="Proteomes" id="UP000275368">
    <property type="component" value="Chromosome"/>
</dbReference>
<dbReference type="PANTHER" id="PTHR35024">
    <property type="entry name" value="HYPOTHETICAL CYTOSOLIC PROTEIN"/>
    <property type="match status" value="1"/>
</dbReference>
<name>A0A3G9JI38_9BACL</name>
<sequence>MFKIKNRKMNSEIPDTFIGDGTVVEGKIRSAGGVCLEGKLSGDLDCEGDVRIAESGIANSNITAKNVFLAGQITGNVTITGKLTITSTGKLYGNLSAATLSIEEGGLFQGSSTMDHDQISTGLELRSGLERRSGFDRRSAIEGIWMSEERRVHVERRNCEESAASAEQWEESERREGADRRDSADRRNSEDRRDRADRGNNEDRRDRADRGNSENRSTLASIGENDSEMDSEPNESAAPPAISSIRESGRAFMNSINEKSLQVTANEPPTEKEHASNLHAIELTENEEEDNQLSTASSAANVQHPDQNHIQDQIVQIEEHLPPAVDVTINSSNIEEVNEAVLLHKEETVISDIISTVESPLYVESEQLPMTNETMKQEESHSQPLSNNKIYGDPAALLKNW</sequence>
<accession>A0A3G9JI38</accession>
<keyword evidence="4" id="KW-1185">Reference proteome</keyword>
<evidence type="ECO:0000313" key="4">
    <source>
        <dbReference type="Proteomes" id="UP000275368"/>
    </source>
</evidence>
<dbReference type="RefSeq" id="WP_125661129.1">
    <property type="nucleotide sequence ID" value="NZ_AP019308.1"/>
</dbReference>
<dbReference type="EMBL" id="AP019308">
    <property type="protein sequence ID" value="BBH22664.1"/>
    <property type="molecule type" value="Genomic_DNA"/>
</dbReference>
<feature type="compositionally biased region" description="Basic and acidic residues" evidence="2">
    <location>
        <begin position="171"/>
        <end position="213"/>
    </location>
</feature>
<dbReference type="OrthoDB" id="9789407at2"/>
<proteinExistence type="inferred from homology"/>
<dbReference type="PANTHER" id="PTHR35024:SF4">
    <property type="entry name" value="POLYMER-FORMING CYTOSKELETAL PROTEIN"/>
    <property type="match status" value="1"/>
</dbReference>
<dbReference type="KEGG" id="pbk:Back11_40090"/>
<dbReference type="InterPro" id="IPR007607">
    <property type="entry name" value="BacA/B"/>
</dbReference>
<evidence type="ECO:0000256" key="2">
    <source>
        <dbReference type="SAM" id="MobiDB-lite"/>
    </source>
</evidence>